<dbReference type="Pfam" id="PF04750">
    <property type="entry name" value="Far-17a_AIG1"/>
    <property type="match status" value="1"/>
</dbReference>
<accession>A0A9P4Q1D3</accession>
<name>A0A9P4Q1D3_9PEZI</name>
<dbReference type="PANTHER" id="PTHR12242">
    <property type="entry name" value="OS02G0130600 PROTEIN-RELATED"/>
    <property type="match status" value="1"/>
</dbReference>
<feature type="transmembrane region" description="Helical" evidence="5">
    <location>
        <begin position="120"/>
        <end position="140"/>
    </location>
</feature>
<feature type="transmembrane region" description="Helical" evidence="5">
    <location>
        <begin position="37"/>
        <end position="59"/>
    </location>
</feature>
<feature type="transmembrane region" description="Helical" evidence="5">
    <location>
        <begin position="178"/>
        <end position="199"/>
    </location>
</feature>
<dbReference type="EMBL" id="MU003833">
    <property type="protein sequence ID" value="KAF2717939.1"/>
    <property type="molecule type" value="Genomic_DNA"/>
</dbReference>
<proteinExistence type="predicted"/>
<organism evidence="6 7">
    <name type="scientific">Polychaeton citri CBS 116435</name>
    <dbReference type="NCBI Taxonomy" id="1314669"/>
    <lineage>
        <taxon>Eukaryota</taxon>
        <taxon>Fungi</taxon>
        <taxon>Dikarya</taxon>
        <taxon>Ascomycota</taxon>
        <taxon>Pezizomycotina</taxon>
        <taxon>Dothideomycetes</taxon>
        <taxon>Dothideomycetidae</taxon>
        <taxon>Capnodiales</taxon>
        <taxon>Capnodiaceae</taxon>
        <taxon>Polychaeton</taxon>
    </lineage>
</organism>
<feature type="transmembrane region" description="Helical" evidence="5">
    <location>
        <begin position="219"/>
        <end position="242"/>
    </location>
</feature>
<dbReference type="AlphaFoldDB" id="A0A9P4Q1D3"/>
<feature type="transmembrane region" description="Helical" evidence="5">
    <location>
        <begin position="79"/>
        <end position="99"/>
    </location>
</feature>
<evidence type="ECO:0000256" key="5">
    <source>
        <dbReference type="SAM" id="Phobius"/>
    </source>
</evidence>
<evidence type="ECO:0000256" key="1">
    <source>
        <dbReference type="ARBA" id="ARBA00004127"/>
    </source>
</evidence>
<evidence type="ECO:0000256" key="2">
    <source>
        <dbReference type="ARBA" id="ARBA00022692"/>
    </source>
</evidence>
<keyword evidence="4 5" id="KW-0472">Membrane</keyword>
<comment type="subcellular location">
    <subcellularLocation>
        <location evidence="1">Endomembrane system</location>
        <topology evidence="1">Multi-pass membrane protein</topology>
    </subcellularLocation>
</comment>
<dbReference type="OrthoDB" id="419711at2759"/>
<dbReference type="GO" id="GO:0016020">
    <property type="term" value="C:membrane"/>
    <property type="evidence" value="ECO:0007669"/>
    <property type="project" value="InterPro"/>
</dbReference>
<evidence type="ECO:0000256" key="4">
    <source>
        <dbReference type="ARBA" id="ARBA00023136"/>
    </source>
</evidence>
<keyword evidence="3 5" id="KW-1133">Transmembrane helix</keyword>
<sequence>MTTFLERCFRQPYRKTCEPEYTRRLCSSWILPSPILFIFRALVSLYGFLVLFLVLGLRIHGQNRAGTARRSFSYFTVLGYWGLAFYYAFAAAHTASYCLRAKQKAWLESWPRPLRWLHSAFYSTITVYPFVVTAVFWAVLDDGAFETTFKTWTNVSQHALNSVFAFLEIILPRSEPFPWLNLIPVIVVLACYLGLAYVTHATQGFYVYPFLDPENGQGFVAGICIAILVACIIVFAIVKYLIKLRLWLTEDKLSRRCDFSNKGEEGLIMTHTHEAEEMREVPKRSDV</sequence>
<evidence type="ECO:0000313" key="7">
    <source>
        <dbReference type="Proteomes" id="UP000799441"/>
    </source>
</evidence>
<evidence type="ECO:0008006" key="8">
    <source>
        <dbReference type="Google" id="ProtNLM"/>
    </source>
</evidence>
<gene>
    <name evidence="6" type="ORF">K431DRAFT_275786</name>
</gene>
<reference evidence="6" key="1">
    <citation type="journal article" date="2020" name="Stud. Mycol.">
        <title>101 Dothideomycetes genomes: a test case for predicting lifestyles and emergence of pathogens.</title>
        <authorList>
            <person name="Haridas S."/>
            <person name="Albert R."/>
            <person name="Binder M."/>
            <person name="Bloem J."/>
            <person name="Labutti K."/>
            <person name="Salamov A."/>
            <person name="Andreopoulos B."/>
            <person name="Baker S."/>
            <person name="Barry K."/>
            <person name="Bills G."/>
            <person name="Bluhm B."/>
            <person name="Cannon C."/>
            <person name="Castanera R."/>
            <person name="Culley D."/>
            <person name="Daum C."/>
            <person name="Ezra D."/>
            <person name="Gonzalez J."/>
            <person name="Henrissat B."/>
            <person name="Kuo A."/>
            <person name="Liang C."/>
            <person name="Lipzen A."/>
            <person name="Lutzoni F."/>
            <person name="Magnuson J."/>
            <person name="Mondo S."/>
            <person name="Nolan M."/>
            <person name="Ohm R."/>
            <person name="Pangilinan J."/>
            <person name="Park H.-J."/>
            <person name="Ramirez L."/>
            <person name="Alfaro M."/>
            <person name="Sun H."/>
            <person name="Tritt A."/>
            <person name="Yoshinaga Y."/>
            <person name="Zwiers L.-H."/>
            <person name="Turgeon B."/>
            <person name="Goodwin S."/>
            <person name="Spatafora J."/>
            <person name="Crous P."/>
            <person name="Grigoriev I."/>
        </authorList>
    </citation>
    <scope>NUCLEOTIDE SEQUENCE</scope>
    <source>
        <strain evidence="6">CBS 116435</strain>
    </source>
</reference>
<dbReference type="Proteomes" id="UP000799441">
    <property type="component" value="Unassembled WGS sequence"/>
</dbReference>
<comment type="caution">
    <text evidence="6">The sequence shown here is derived from an EMBL/GenBank/DDBJ whole genome shotgun (WGS) entry which is preliminary data.</text>
</comment>
<protein>
    <recommendedName>
        <fullName evidence="8">FAR-17a/AIG1-like protein</fullName>
    </recommendedName>
</protein>
<dbReference type="InterPro" id="IPR006838">
    <property type="entry name" value="ADTRP_AIG1"/>
</dbReference>
<dbReference type="PANTHER" id="PTHR12242:SF1">
    <property type="entry name" value="MYND-TYPE DOMAIN-CONTAINING PROTEIN"/>
    <property type="match status" value="1"/>
</dbReference>
<dbReference type="GO" id="GO:0012505">
    <property type="term" value="C:endomembrane system"/>
    <property type="evidence" value="ECO:0007669"/>
    <property type="project" value="UniProtKB-SubCell"/>
</dbReference>
<keyword evidence="7" id="KW-1185">Reference proteome</keyword>
<keyword evidence="2 5" id="KW-0812">Transmembrane</keyword>
<evidence type="ECO:0000256" key="3">
    <source>
        <dbReference type="ARBA" id="ARBA00022989"/>
    </source>
</evidence>
<evidence type="ECO:0000313" key="6">
    <source>
        <dbReference type="EMBL" id="KAF2717939.1"/>
    </source>
</evidence>